<gene>
    <name evidence="1" type="ORF">ABT276_30245</name>
</gene>
<comment type="caution">
    <text evidence="1">The sequence shown here is derived from an EMBL/GenBank/DDBJ whole genome shotgun (WGS) entry which is preliminary data.</text>
</comment>
<dbReference type="InterPro" id="IPR027417">
    <property type="entry name" value="P-loop_NTPase"/>
</dbReference>
<evidence type="ECO:0000313" key="1">
    <source>
        <dbReference type="EMBL" id="MER6617536.1"/>
    </source>
</evidence>
<accession>A0ABV1V3E7</accession>
<name>A0ABV1V3E7_9ACTN</name>
<protein>
    <recommendedName>
        <fullName evidence="3">AAA domain-containing protein</fullName>
    </recommendedName>
</protein>
<proteinExistence type="predicted"/>
<dbReference type="RefSeq" id="WP_351978599.1">
    <property type="nucleotide sequence ID" value="NZ_JBEPBX010000039.1"/>
</dbReference>
<evidence type="ECO:0008006" key="3">
    <source>
        <dbReference type="Google" id="ProtNLM"/>
    </source>
</evidence>
<organism evidence="1 2">
    <name type="scientific">Streptomyces xantholiticus</name>
    <dbReference type="NCBI Taxonomy" id="68285"/>
    <lineage>
        <taxon>Bacteria</taxon>
        <taxon>Bacillati</taxon>
        <taxon>Actinomycetota</taxon>
        <taxon>Actinomycetes</taxon>
        <taxon>Kitasatosporales</taxon>
        <taxon>Streptomycetaceae</taxon>
        <taxon>Streptomyces</taxon>
    </lineage>
</organism>
<keyword evidence="2" id="KW-1185">Reference proteome</keyword>
<evidence type="ECO:0000313" key="2">
    <source>
        <dbReference type="Proteomes" id="UP001445472"/>
    </source>
</evidence>
<reference evidence="1 2" key="1">
    <citation type="submission" date="2024-06" db="EMBL/GenBank/DDBJ databases">
        <title>The Natural Products Discovery Center: Release of the First 8490 Sequenced Strains for Exploring Actinobacteria Biosynthetic Diversity.</title>
        <authorList>
            <person name="Kalkreuter E."/>
            <person name="Kautsar S.A."/>
            <person name="Yang D."/>
            <person name="Bader C.D."/>
            <person name="Teijaro C.N."/>
            <person name="Fluegel L."/>
            <person name="Davis C.M."/>
            <person name="Simpson J.R."/>
            <person name="Lauterbach L."/>
            <person name="Steele A.D."/>
            <person name="Gui C."/>
            <person name="Meng S."/>
            <person name="Li G."/>
            <person name="Viehrig K."/>
            <person name="Ye F."/>
            <person name="Su P."/>
            <person name="Kiefer A.F."/>
            <person name="Nichols A."/>
            <person name="Cepeda A.J."/>
            <person name="Yan W."/>
            <person name="Fan B."/>
            <person name="Jiang Y."/>
            <person name="Adhikari A."/>
            <person name="Zheng C.-J."/>
            <person name="Schuster L."/>
            <person name="Cowan T.M."/>
            <person name="Smanski M.J."/>
            <person name="Chevrette M.G."/>
            <person name="De Carvalho L.P.S."/>
            <person name="Shen B."/>
        </authorList>
    </citation>
    <scope>NUCLEOTIDE SEQUENCE [LARGE SCALE GENOMIC DNA]</scope>
    <source>
        <strain evidence="1 2">NPDC000837</strain>
    </source>
</reference>
<dbReference type="SUPFAM" id="SSF52540">
    <property type="entry name" value="P-loop containing nucleoside triphosphate hydrolases"/>
    <property type="match status" value="1"/>
</dbReference>
<dbReference type="EMBL" id="JBEPBX010000039">
    <property type="protein sequence ID" value="MER6617536.1"/>
    <property type="molecule type" value="Genomic_DNA"/>
</dbReference>
<sequence length="490" mass="54725">MNRRGEYIHTVVIGARKVGKTTWFRRLAEERPADVTLWDVRRVARAGSVHQVWADLFHEMGISLGPEADPLEDLEDHLDTLEHGPVVVIDDWDAAVDGRGVTVPDACYEVLDQLIRFCLSQATTRSGLACMGLVLLTSLPDATDLEYFTRTVQRPTFERLSKLVTRSLTQDRFPMLDQAESTALLTDLGVSADEADEAARACGGWPWLLEKAAAAVHEHGGWTSKAVEEVRERQLPGLLDAGLMPCLAARPEVRVRQVQPIDYLRQELARGRTPEAFGLPSAFDDPQRPAPLVHQLLNRAFLVVDTENLRMPFQRHAEVHPDHYPDGLDSFLQPHVQAWLRELCEKHDVSEEDVWLVGRSQHRIDATIGARTSGERLYLPQELRNKARRTGDGSDDALMTAQVARRAERNPLARFVLASGDADAPLILELVGALDQVTVCTPWQASGKLRGRLPEADRLREHTFPVPRPPEVSTAELAAARRARACGERR</sequence>
<dbReference type="Proteomes" id="UP001445472">
    <property type="component" value="Unassembled WGS sequence"/>
</dbReference>